<dbReference type="SUPFAM" id="SSF100950">
    <property type="entry name" value="NagB/RpiA/CoA transferase-like"/>
    <property type="match status" value="1"/>
</dbReference>
<dbReference type="SUPFAM" id="SSF46785">
    <property type="entry name" value="Winged helix' DNA-binding domain"/>
    <property type="match status" value="1"/>
</dbReference>
<dbReference type="EMBL" id="BMJD01000021">
    <property type="protein sequence ID" value="GGB47459.1"/>
    <property type="molecule type" value="Genomic_DNA"/>
</dbReference>
<dbReference type="InterPro" id="IPR036388">
    <property type="entry name" value="WH-like_DNA-bd_sf"/>
</dbReference>
<accession>A0A9W5TYS3</accession>
<dbReference type="Gene3D" id="3.40.50.1360">
    <property type="match status" value="1"/>
</dbReference>
<evidence type="ECO:0000259" key="4">
    <source>
        <dbReference type="PROSITE" id="PS51000"/>
    </source>
</evidence>
<feature type="domain" description="HTH deoR-type" evidence="4">
    <location>
        <begin position="3"/>
        <end position="58"/>
    </location>
</feature>
<evidence type="ECO:0000256" key="2">
    <source>
        <dbReference type="ARBA" id="ARBA00023125"/>
    </source>
</evidence>
<name>A0A9W5TYS3_9BACI</name>
<dbReference type="SMART" id="SM00420">
    <property type="entry name" value="HTH_DEOR"/>
    <property type="match status" value="1"/>
</dbReference>
<comment type="caution">
    <text evidence="5">The sequence shown here is derived from an EMBL/GenBank/DDBJ whole genome shotgun (WGS) entry which is preliminary data.</text>
</comment>
<dbReference type="GO" id="GO:0003677">
    <property type="term" value="F:DNA binding"/>
    <property type="evidence" value="ECO:0007669"/>
    <property type="project" value="UniProtKB-KW"/>
</dbReference>
<dbReference type="InterPro" id="IPR050313">
    <property type="entry name" value="Carb_Metab_HTH_regulators"/>
</dbReference>
<dbReference type="RefSeq" id="WP_088051162.1">
    <property type="nucleotide sequence ID" value="NZ_BMJD01000021.1"/>
</dbReference>
<dbReference type="InterPro" id="IPR014036">
    <property type="entry name" value="DeoR-like_C"/>
</dbReference>
<sequence>MLTTERHDIILQLLREKQTITLQDIISATSASESTIRRDLTELEKRHELERIHGGATLTERKLQEFSISEKSAKNLQEKIAIAKYAASLVQEGDCIFLDAGTTTLQVIPFLQNKDAVIVTNGLTHLDSLVEHGITTYLTGGLIKAKTSALIGQQAVQSLQNYRFDKCFLGVNGFHSTYGYTTPDPEEAHIKQSAGSLAKEIYVLADYTKLNKVSFAKIFDLNVAQLITNKLDQQILAAISQETEVVTT</sequence>
<dbReference type="InterPro" id="IPR001034">
    <property type="entry name" value="DeoR_HTH"/>
</dbReference>
<dbReference type="PANTHER" id="PTHR30363:SF56">
    <property type="entry name" value="TRANSCRIPTIONAL REGULATOR, DEOR FAMILY"/>
    <property type="match status" value="1"/>
</dbReference>
<proteinExistence type="predicted"/>
<dbReference type="SMART" id="SM01134">
    <property type="entry name" value="DeoRC"/>
    <property type="match status" value="1"/>
</dbReference>
<evidence type="ECO:0000313" key="6">
    <source>
        <dbReference type="Proteomes" id="UP000621492"/>
    </source>
</evidence>
<dbReference type="InterPro" id="IPR036390">
    <property type="entry name" value="WH_DNA-bd_sf"/>
</dbReference>
<reference evidence="5" key="1">
    <citation type="journal article" date="2014" name="Int. J. Syst. Evol. Microbiol.">
        <title>Complete genome sequence of Corynebacterium casei LMG S-19264T (=DSM 44701T), isolated from a smear-ripened cheese.</title>
        <authorList>
            <consortium name="US DOE Joint Genome Institute (JGI-PGF)"/>
            <person name="Walter F."/>
            <person name="Albersmeier A."/>
            <person name="Kalinowski J."/>
            <person name="Ruckert C."/>
        </authorList>
    </citation>
    <scope>NUCLEOTIDE SEQUENCE</scope>
    <source>
        <strain evidence="5">CGMCC 1.15454</strain>
    </source>
</reference>
<dbReference type="PROSITE" id="PS51000">
    <property type="entry name" value="HTH_DEOR_2"/>
    <property type="match status" value="1"/>
</dbReference>
<dbReference type="Gene3D" id="1.10.10.10">
    <property type="entry name" value="Winged helix-like DNA-binding domain superfamily/Winged helix DNA-binding domain"/>
    <property type="match status" value="1"/>
</dbReference>
<dbReference type="InterPro" id="IPR037171">
    <property type="entry name" value="NagB/RpiA_transferase-like"/>
</dbReference>
<evidence type="ECO:0000256" key="1">
    <source>
        <dbReference type="ARBA" id="ARBA00023015"/>
    </source>
</evidence>
<evidence type="ECO:0000256" key="3">
    <source>
        <dbReference type="ARBA" id="ARBA00023163"/>
    </source>
</evidence>
<dbReference type="InterPro" id="IPR018356">
    <property type="entry name" value="Tscrpt_reg_HTH_DeoR_CS"/>
</dbReference>
<evidence type="ECO:0000313" key="5">
    <source>
        <dbReference type="EMBL" id="GGB47459.1"/>
    </source>
</evidence>
<keyword evidence="3" id="KW-0804">Transcription</keyword>
<dbReference type="AlphaFoldDB" id="A0A9W5TYS3"/>
<dbReference type="Proteomes" id="UP000621492">
    <property type="component" value="Unassembled WGS sequence"/>
</dbReference>
<organism evidence="5 6">
    <name type="scientific">Lentibacillus populi</name>
    <dbReference type="NCBI Taxonomy" id="1827502"/>
    <lineage>
        <taxon>Bacteria</taxon>
        <taxon>Bacillati</taxon>
        <taxon>Bacillota</taxon>
        <taxon>Bacilli</taxon>
        <taxon>Bacillales</taxon>
        <taxon>Bacillaceae</taxon>
        <taxon>Lentibacillus</taxon>
    </lineage>
</organism>
<keyword evidence="1" id="KW-0805">Transcription regulation</keyword>
<dbReference type="PRINTS" id="PR00037">
    <property type="entry name" value="HTHLACR"/>
</dbReference>
<gene>
    <name evidence="5" type="ORF">GCM10011409_26170</name>
</gene>
<reference evidence="5" key="2">
    <citation type="submission" date="2020-09" db="EMBL/GenBank/DDBJ databases">
        <authorList>
            <person name="Sun Q."/>
            <person name="Zhou Y."/>
        </authorList>
    </citation>
    <scope>NUCLEOTIDE SEQUENCE</scope>
    <source>
        <strain evidence="5">CGMCC 1.15454</strain>
    </source>
</reference>
<dbReference type="PROSITE" id="PS00894">
    <property type="entry name" value="HTH_DEOR_1"/>
    <property type="match status" value="1"/>
</dbReference>
<dbReference type="Pfam" id="PF00455">
    <property type="entry name" value="DeoRC"/>
    <property type="match status" value="1"/>
</dbReference>
<dbReference type="PANTHER" id="PTHR30363">
    <property type="entry name" value="HTH-TYPE TRANSCRIPTIONAL REGULATOR SRLR-RELATED"/>
    <property type="match status" value="1"/>
</dbReference>
<dbReference type="GO" id="GO:0003700">
    <property type="term" value="F:DNA-binding transcription factor activity"/>
    <property type="evidence" value="ECO:0007669"/>
    <property type="project" value="InterPro"/>
</dbReference>
<keyword evidence="6" id="KW-1185">Reference proteome</keyword>
<dbReference type="Pfam" id="PF08220">
    <property type="entry name" value="HTH_DeoR"/>
    <property type="match status" value="1"/>
</dbReference>
<keyword evidence="2" id="KW-0238">DNA-binding</keyword>
<protein>
    <submittedName>
        <fullName evidence="5">DeoR family transcriptional regulator</fullName>
    </submittedName>
</protein>